<dbReference type="InterPro" id="IPR009959">
    <property type="entry name" value="Cyclase_SnoaL-like"/>
</dbReference>
<dbReference type="InterPro" id="IPR032710">
    <property type="entry name" value="NTF2-like_dom_sf"/>
</dbReference>
<gene>
    <name evidence="1" type="ORF">NX722_07280</name>
</gene>
<dbReference type="Pfam" id="PF07366">
    <property type="entry name" value="SnoaL"/>
    <property type="match status" value="1"/>
</dbReference>
<dbReference type="Gene3D" id="3.10.450.50">
    <property type="match status" value="1"/>
</dbReference>
<evidence type="ECO:0000313" key="1">
    <source>
        <dbReference type="EMBL" id="MCW7552448.1"/>
    </source>
</evidence>
<sequence length="173" mass="19370">MINTQFDWHTQIGNKVKKLLTAGLLVTTVLTSMSALADEMRKERLLNFYDAFGKGQVEKLDNIIVKDWVTHDPNPGQDQGRDGFKKFIPLVHGAISDVDWKIEEMVEEGNTIVVRSTMTAKHTGPLLGVPATNKTFSIKAIDVHKFNKQGMVTETYHLEDWISYLGQVGALGK</sequence>
<dbReference type="EMBL" id="JAPFCC010000001">
    <property type="protein sequence ID" value="MCW7552448.1"/>
    <property type="molecule type" value="Genomic_DNA"/>
</dbReference>
<keyword evidence="2" id="KW-1185">Reference proteome</keyword>
<reference evidence="1 2" key="1">
    <citation type="submission" date="2022-10" db="EMBL/GenBank/DDBJ databases">
        <title>High-quality genome sequences of two octocoral-associated bacteria, Endozoicomonas euniceicola EF212 and Endozoicomonas gorgoniicola PS125.</title>
        <authorList>
            <person name="Chiou Y.-J."/>
            <person name="Chen Y.-H."/>
        </authorList>
    </citation>
    <scope>NUCLEOTIDE SEQUENCE [LARGE SCALE GENOMIC DNA]</scope>
    <source>
        <strain evidence="1 2">PS125</strain>
    </source>
</reference>
<name>A0ABT3MTN9_9GAMM</name>
<dbReference type="SUPFAM" id="SSF54427">
    <property type="entry name" value="NTF2-like"/>
    <property type="match status" value="1"/>
</dbReference>
<accession>A0ABT3MTN9</accession>
<comment type="caution">
    <text evidence="1">The sequence shown here is derived from an EMBL/GenBank/DDBJ whole genome shotgun (WGS) entry which is preliminary data.</text>
</comment>
<organism evidence="1 2">
    <name type="scientific">Endozoicomonas gorgoniicola</name>
    <dbReference type="NCBI Taxonomy" id="1234144"/>
    <lineage>
        <taxon>Bacteria</taxon>
        <taxon>Pseudomonadati</taxon>
        <taxon>Pseudomonadota</taxon>
        <taxon>Gammaproteobacteria</taxon>
        <taxon>Oceanospirillales</taxon>
        <taxon>Endozoicomonadaceae</taxon>
        <taxon>Endozoicomonas</taxon>
    </lineage>
</organism>
<protein>
    <submittedName>
        <fullName evidence="1">Ester cyclase</fullName>
    </submittedName>
</protein>
<evidence type="ECO:0000313" key="2">
    <source>
        <dbReference type="Proteomes" id="UP001209854"/>
    </source>
</evidence>
<dbReference type="PANTHER" id="PTHR38436:SF1">
    <property type="entry name" value="ESTER CYCLASE"/>
    <property type="match status" value="1"/>
</dbReference>
<proteinExistence type="predicted"/>
<dbReference type="Proteomes" id="UP001209854">
    <property type="component" value="Unassembled WGS sequence"/>
</dbReference>
<dbReference type="RefSeq" id="WP_262567410.1">
    <property type="nucleotide sequence ID" value="NZ_JAPFCC010000001.1"/>
</dbReference>
<dbReference type="PANTHER" id="PTHR38436">
    <property type="entry name" value="POLYKETIDE CYCLASE SNOAL-LIKE DOMAIN"/>
    <property type="match status" value="1"/>
</dbReference>